<evidence type="ECO:0000313" key="3">
    <source>
        <dbReference type="EMBL" id="TPP50059.1"/>
    </source>
</evidence>
<dbReference type="EMBL" id="RHLD01000039">
    <property type="protein sequence ID" value="TPP50059.1"/>
    <property type="molecule type" value="Genomic_DNA"/>
</dbReference>
<dbReference type="VEuPathDB" id="TriTrypDB:LDHU3_13.1420"/>
<evidence type="ECO:0000256" key="2">
    <source>
        <dbReference type="SAM" id="Phobius"/>
    </source>
</evidence>
<accession>A0A504XR94</accession>
<protein>
    <submittedName>
        <fullName evidence="3">Putative integral membrane protein</fullName>
    </submittedName>
</protein>
<feature type="region of interest" description="Disordered" evidence="1">
    <location>
        <begin position="177"/>
        <end position="237"/>
    </location>
</feature>
<dbReference type="VEuPathDB" id="TriTrypDB:LdCL_130017000"/>
<sequence length="237" mass="26397">MADSKGRGVTLPGCDAYLGRKEYVVSKYGTLCMEPAAEQNRLLYAMPTVKSWSRDLWYVWLIIGIIVIFADKLLVVPPGNSDVVAAVPRVAELSIIDDAIHYALQRILLYGVPIAANMVIRDLDYELGGSLKPMNESWPKAYKWAVVLIIVSSIICLAVVGLVLACIVFERHREAQDKSKRKSHSDSDEDAHSHREHDARSLPQDDSHAAEESDDSSYDSCDDEEEEGEWSNSSDEV</sequence>
<keyword evidence="2" id="KW-0812">Transmembrane</keyword>
<feature type="transmembrane region" description="Helical" evidence="2">
    <location>
        <begin position="56"/>
        <end position="75"/>
    </location>
</feature>
<keyword evidence="2" id="KW-0472">Membrane</keyword>
<comment type="caution">
    <text evidence="3">The sequence shown here is derived from an EMBL/GenBank/DDBJ whole genome shotgun (WGS) entry which is preliminary data.</text>
</comment>
<dbReference type="VEuPathDB" id="TriTrypDB:LdBPK_131160.1"/>
<dbReference type="AlphaFoldDB" id="A0A504XR94"/>
<feature type="compositionally biased region" description="Basic and acidic residues" evidence="1">
    <location>
        <begin position="177"/>
        <end position="211"/>
    </location>
</feature>
<evidence type="ECO:0000313" key="4">
    <source>
        <dbReference type="Proteomes" id="UP000318821"/>
    </source>
</evidence>
<feature type="compositionally biased region" description="Acidic residues" evidence="1">
    <location>
        <begin position="212"/>
        <end position="237"/>
    </location>
</feature>
<feature type="transmembrane region" description="Helical" evidence="2">
    <location>
        <begin position="144"/>
        <end position="169"/>
    </location>
</feature>
<proteinExistence type="predicted"/>
<reference evidence="4" key="1">
    <citation type="submission" date="2019-02" db="EMBL/GenBank/DDBJ databases">
        <title>FDA dAtabase for Regulatory Grade micrObial Sequences (FDA-ARGOS): Supporting development and validation of Infectious Disease Dx tests.</title>
        <authorList>
            <person name="Duncan R."/>
            <person name="Fisher C."/>
            <person name="Tallon L."/>
            <person name="Sadzewicz L."/>
            <person name="Sengamalay N."/>
            <person name="Ott S."/>
            <person name="Godinez A."/>
            <person name="Nagaraj S."/>
            <person name="Vavikolanu K."/>
            <person name="Vyas G."/>
            <person name="Nadendla S."/>
            <person name="Aluvathingal J."/>
            <person name="Sichtig H."/>
        </authorList>
    </citation>
    <scope>NUCLEOTIDE SEQUENCE [LARGE SCALE GENOMIC DNA]</scope>
    <source>
        <strain evidence="4">FDAARGOS_360</strain>
    </source>
</reference>
<name>A0A504XR94_LEIDO</name>
<dbReference type="Proteomes" id="UP000318821">
    <property type="component" value="Unassembled WGS sequence"/>
</dbReference>
<evidence type="ECO:0000256" key="1">
    <source>
        <dbReference type="SAM" id="MobiDB-lite"/>
    </source>
</evidence>
<gene>
    <name evidence="3" type="ORF">CGC20_17030</name>
</gene>
<organism evidence="3 4">
    <name type="scientific">Leishmania donovani</name>
    <dbReference type="NCBI Taxonomy" id="5661"/>
    <lineage>
        <taxon>Eukaryota</taxon>
        <taxon>Discoba</taxon>
        <taxon>Euglenozoa</taxon>
        <taxon>Kinetoplastea</taxon>
        <taxon>Metakinetoplastina</taxon>
        <taxon>Trypanosomatida</taxon>
        <taxon>Trypanosomatidae</taxon>
        <taxon>Leishmaniinae</taxon>
        <taxon>Leishmania</taxon>
    </lineage>
</organism>
<keyword evidence="2" id="KW-1133">Transmembrane helix</keyword>